<comment type="caution">
    <text evidence="2">The sequence shown here is derived from an EMBL/GenBank/DDBJ whole genome shotgun (WGS) entry which is preliminary data.</text>
</comment>
<evidence type="ECO:0000313" key="3">
    <source>
        <dbReference type="Proteomes" id="UP001153269"/>
    </source>
</evidence>
<feature type="region of interest" description="Disordered" evidence="1">
    <location>
        <begin position="1"/>
        <end position="26"/>
    </location>
</feature>
<evidence type="ECO:0000256" key="1">
    <source>
        <dbReference type="SAM" id="MobiDB-lite"/>
    </source>
</evidence>
<name>A0A9N7TI74_PLEPL</name>
<accession>A0A9N7TI74</accession>
<organism evidence="2 3">
    <name type="scientific">Pleuronectes platessa</name>
    <name type="common">European plaice</name>
    <dbReference type="NCBI Taxonomy" id="8262"/>
    <lineage>
        <taxon>Eukaryota</taxon>
        <taxon>Metazoa</taxon>
        <taxon>Chordata</taxon>
        <taxon>Craniata</taxon>
        <taxon>Vertebrata</taxon>
        <taxon>Euteleostomi</taxon>
        <taxon>Actinopterygii</taxon>
        <taxon>Neopterygii</taxon>
        <taxon>Teleostei</taxon>
        <taxon>Neoteleostei</taxon>
        <taxon>Acanthomorphata</taxon>
        <taxon>Carangaria</taxon>
        <taxon>Pleuronectiformes</taxon>
        <taxon>Pleuronectoidei</taxon>
        <taxon>Pleuronectidae</taxon>
        <taxon>Pleuronectes</taxon>
    </lineage>
</organism>
<dbReference type="Proteomes" id="UP001153269">
    <property type="component" value="Unassembled WGS sequence"/>
</dbReference>
<gene>
    <name evidence="2" type="ORF">PLEPLA_LOCUS1227</name>
</gene>
<dbReference type="AlphaFoldDB" id="A0A9N7TI74"/>
<feature type="compositionally biased region" description="Basic and acidic residues" evidence="1">
    <location>
        <begin position="17"/>
        <end position="26"/>
    </location>
</feature>
<sequence length="123" mass="13730">MASLVLMSPTEPTPTGRSREPGDLQEREWRVREVLGTSMTIGLKWPQRPQLHGQLIQGQRIQQRLQPLGQRHRALESSPLPERPSSSSTLALIQLQLRVSISSAAAAGSWSCSVFDEQRRPPL</sequence>
<feature type="compositionally biased region" description="Low complexity" evidence="1">
    <location>
        <begin position="76"/>
        <end position="87"/>
    </location>
</feature>
<feature type="region of interest" description="Disordered" evidence="1">
    <location>
        <begin position="67"/>
        <end position="87"/>
    </location>
</feature>
<proteinExistence type="predicted"/>
<protein>
    <submittedName>
        <fullName evidence="2">Uncharacterized protein</fullName>
    </submittedName>
</protein>
<evidence type="ECO:0000313" key="2">
    <source>
        <dbReference type="EMBL" id="CAB1413527.1"/>
    </source>
</evidence>
<dbReference type="EMBL" id="CADEAL010000058">
    <property type="protein sequence ID" value="CAB1413527.1"/>
    <property type="molecule type" value="Genomic_DNA"/>
</dbReference>
<reference evidence="2" key="1">
    <citation type="submission" date="2020-03" db="EMBL/GenBank/DDBJ databases">
        <authorList>
            <person name="Weist P."/>
        </authorList>
    </citation>
    <scope>NUCLEOTIDE SEQUENCE</scope>
</reference>
<keyword evidence="3" id="KW-1185">Reference proteome</keyword>